<reference evidence="3 4" key="1">
    <citation type="submission" date="2024-01" db="EMBL/GenBank/DDBJ databases">
        <title>The genome of the rayed Mediterranean limpet Patella caerulea (Linnaeus, 1758).</title>
        <authorList>
            <person name="Anh-Thu Weber A."/>
            <person name="Halstead-Nussloch G."/>
        </authorList>
    </citation>
    <scope>NUCLEOTIDE SEQUENCE [LARGE SCALE GENOMIC DNA]</scope>
    <source>
        <strain evidence="3">AATW-2023a</strain>
        <tissue evidence="3">Whole specimen</tissue>
    </source>
</reference>
<protein>
    <submittedName>
        <fullName evidence="3">Uncharacterized protein</fullName>
    </submittedName>
</protein>
<evidence type="ECO:0000313" key="3">
    <source>
        <dbReference type="EMBL" id="KAK6180528.1"/>
    </source>
</evidence>
<evidence type="ECO:0000313" key="4">
    <source>
        <dbReference type="Proteomes" id="UP001347796"/>
    </source>
</evidence>
<proteinExistence type="predicted"/>
<dbReference type="EMBL" id="JAZGQO010000008">
    <property type="protein sequence ID" value="KAK6180528.1"/>
    <property type="molecule type" value="Genomic_DNA"/>
</dbReference>
<evidence type="ECO:0000256" key="1">
    <source>
        <dbReference type="SAM" id="Coils"/>
    </source>
</evidence>
<accession>A0AAN8JS27</accession>
<comment type="caution">
    <text evidence="3">The sequence shown here is derived from an EMBL/GenBank/DDBJ whole genome shotgun (WGS) entry which is preliminary data.</text>
</comment>
<feature type="region of interest" description="Disordered" evidence="2">
    <location>
        <begin position="157"/>
        <end position="188"/>
    </location>
</feature>
<organism evidence="3 4">
    <name type="scientific">Patella caerulea</name>
    <name type="common">Rayed Mediterranean limpet</name>
    <dbReference type="NCBI Taxonomy" id="87958"/>
    <lineage>
        <taxon>Eukaryota</taxon>
        <taxon>Metazoa</taxon>
        <taxon>Spiralia</taxon>
        <taxon>Lophotrochozoa</taxon>
        <taxon>Mollusca</taxon>
        <taxon>Gastropoda</taxon>
        <taxon>Patellogastropoda</taxon>
        <taxon>Patelloidea</taxon>
        <taxon>Patellidae</taxon>
        <taxon>Patella</taxon>
    </lineage>
</organism>
<name>A0AAN8JS27_PATCE</name>
<sequence length="188" mass="21277">MIPRTTIDEANKHITGLHKKVYELEALVKQQNEALHAKDEFHQEKLSELSSAKEMEIGMLQEKVQAKERTVTILQEQMSQKNQQLAVLQRNCRALKKVISFKTDLSELLVAIDEVDSCFKNTSMDLIGEEFYDDERSAASDSGLGASVQLYNGNLTGSSTQDELDHQGYNSSGKHRHKNSSKAREFYL</sequence>
<feature type="coiled-coil region" evidence="1">
    <location>
        <begin position="57"/>
        <end position="98"/>
    </location>
</feature>
<keyword evidence="1" id="KW-0175">Coiled coil</keyword>
<dbReference type="AlphaFoldDB" id="A0AAN8JS27"/>
<gene>
    <name evidence="3" type="ORF">SNE40_012668</name>
</gene>
<evidence type="ECO:0000256" key="2">
    <source>
        <dbReference type="SAM" id="MobiDB-lite"/>
    </source>
</evidence>
<keyword evidence="4" id="KW-1185">Reference proteome</keyword>
<dbReference type="Proteomes" id="UP001347796">
    <property type="component" value="Unassembled WGS sequence"/>
</dbReference>